<keyword evidence="10" id="KW-1185">Reference proteome</keyword>
<reference evidence="10" key="2">
    <citation type="submission" date="2011-03" db="EMBL/GenBank/DDBJ databases">
        <title>The complete genome of Desulfobacca acetoxidans DSM 11109.</title>
        <authorList>
            <consortium name="US DOE Joint Genome Institute (JGI-PGF)"/>
            <person name="Lucas S."/>
            <person name="Copeland A."/>
            <person name="Lapidus A."/>
            <person name="Bruce D."/>
            <person name="Goodwin L."/>
            <person name="Pitluck S."/>
            <person name="Peters L."/>
            <person name="Kyrpides N."/>
            <person name="Mavromatis K."/>
            <person name="Ivanova N."/>
            <person name="Ovchinnikova G."/>
            <person name="Teshima H."/>
            <person name="Detter J.C."/>
            <person name="Han C."/>
            <person name="Land M."/>
            <person name="Hauser L."/>
            <person name="Markowitz V."/>
            <person name="Cheng J.-F."/>
            <person name="Hugenholtz P."/>
            <person name="Woyke T."/>
            <person name="Wu D."/>
            <person name="Spring S."/>
            <person name="Schueler E."/>
            <person name="Brambilla E."/>
            <person name="Klenk H.-P."/>
            <person name="Eisen J.A."/>
        </authorList>
    </citation>
    <scope>NUCLEOTIDE SEQUENCE [LARGE SCALE GENOMIC DNA]</scope>
    <source>
        <strain evidence="10">ATCC 700848 / DSM 11109 / ASRB2</strain>
    </source>
</reference>
<evidence type="ECO:0000313" key="9">
    <source>
        <dbReference type="EMBL" id="AEB09134.1"/>
    </source>
</evidence>
<feature type="domain" description="Aminotransferase class V" evidence="8">
    <location>
        <begin position="26"/>
        <end position="328"/>
    </location>
</feature>
<evidence type="ECO:0000313" key="10">
    <source>
        <dbReference type="Proteomes" id="UP000000483"/>
    </source>
</evidence>
<dbReference type="Pfam" id="PF00266">
    <property type="entry name" value="Aminotran_5"/>
    <property type="match status" value="1"/>
</dbReference>
<evidence type="ECO:0000256" key="6">
    <source>
        <dbReference type="RuleBase" id="RU004075"/>
    </source>
</evidence>
<dbReference type="InterPro" id="IPR015421">
    <property type="entry name" value="PyrdxlP-dep_Trfase_major"/>
</dbReference>
<dbReference type="RefSeq" id="WP_013706246.1">
    <property type="nucleotide sequence ID" value="NC_015388.1"/>
</dbReference>
<feature type="binding site" evidence="4">
    <location>
        <position position="334"/>
    </location>
    <ligand>
        <name>substrate</name>
    </ligand>
</feature>
<evidence type="ECO:0000256" key="3">
    <source>
        <dbReference type="ARBA" id="ARBA00022898"/>
    </source>
</evidence>
<dbReference type="EC" id="2.6.1.45" evidence="9"/>
<dbReference type="Gene3D" id="3.90.1150.10">
    <property type="entry name" value="Aspartate Aminotransferase, domain 1"/>
    <property type="match status" value="1"/>
</dbReference>
<dbReference type="GO" id="GO:0008453">
    <property type="term" value="F:alanine-glyoxylate transaminase activity"/>
    <property type="evidence" value="ECO:0007669"/>
    <property type="project" value="TreeGrafter"/>
</dbReference>
<evidence type="ECO:0000259" key="8">
    <source>
        <dbReference type="Pfam" id="PF00266"/>
    </source>
</evidence>
<keyword evidence="9" id="KW-0808">Transferase</keyword>
<dbReference type="FunFam" id="3.40.640.10:FF:000054">
    <property type="entry name" value="Serine--glyoxylate aminotransferase"/>
    <property type="match status" value="1"/>
</dbReference>
<feature type="modified residue" description="N6-(pyridoxal phosphate)lysine" evidence="5">
    <location>
        <position position="191"/>
    </location>
</feature>
<dbReference type="PANTHER" id="PTHR21152:SF40">
    <property type="entry name" value="ALANINE--GLYOXYLATE AMINOTRANSFERASE"/>
    <property type="match status" value="1"/>
</dbReference>
<dbReference type="PIRSF" id="PIRSF000524">
    <property type="entry name" value="SPT"/>
    <property type="match status" value="1"/>
</dbReference>
<dbReference type="InterPro" id="IPR015422">
    <property type="entry name" value="PyrdxlP-dep_Trfase_small"/>
</dbReference>
<organism evidence="9 10">
    <name type="scientific">Desulfobacca acetoxidans (strain ATCC 700848 / DSM 11109 / ASRB2)</name>
    <dbReference type="NCBI Taxonomy" id="880072"/>
    <lineage>
        <taxon>Bacteria</taxon>
        <taxon>Pseudomonadati</taxon>
        <taxon>Thermodesulfobacteriota</taxon>
        <taxon>Desulfobaccia</taxon>
        <taxon>Desulfobaccales</taxon>
        <taxon>Desulfobaccaceae</taxon>
        <taxon>Desulfobacca</taxon>
    </lineage>
</organism>
<dbReference type="eggNOG" id="COG0075">
    <property type="taxonomic scope" value="Bacteria"/>
</dbReference>
<dbReference type="STRING" id="880072.Desac_1277"/>
<dbReference type="Gene3D" id="3.40.640.10">
    <property type="entry name" value="Type I PLP-dependent aspartate aminotransferase-like (Major domain)"/>
    <property type="match status" value="1"/>
</dbReference>
<evidence type="ECO:0000256" key="4">
    <source>
        <dbReference type="PIRSR" id="PIRSR000524-1"/>
    </source>
</evidence>
<dbReference type="GO" id="GO:0050281">
    <property type="term" value="F:L-serine-glyoxylate transaminase activity"/>
    <property type="evidence" value="ECO:0007669"/>
    <property type="project" value="UniProtKB-EC"/>
</dbReference>
<dbReference type="HOGENOM" id="CLU_027686_1_1_7"/>
<keyword evidence="3 5" id="KW-0663">Pyridoxal phosphate</keyword>
<dbReference type="GO" id="GO:0004760">
    <property type="term" value="F:L-serine-pyruvate transaminase activity"/>
    <property type="evidence" value="ECO:0007669"/>
    <property type="project" value="TreeGrafter"/>
</dbReference>
<dbReference type="InterPro" id="IPR020578">
    <property type="entry name" value="Aminotrans_V_PyrdxlP_BS"/>
</dbReference>
<evidence type="ECO:0000256" key="2">
    <source>
        <dbReference type="ARBA" id="ARBA00009236"/>
    </source>
</evidence>
<dbReference type="PANTHER" id="PTHR21152">
    <property type="entry name" value="AMINOTRANSFERASE CLASS V"/>
    <property type="match status" value="1"/>
</dbReference>
<proteinExistence type="inferred from homology"/>
<dbReference type="GO" id="GO:0019265">
    <property type="term" value="P:glycine biosynthetic process, by transamination of glyoxylate"/>
    <property type="evidence" value="ECO:0007669"/>
    <property type="project" value="TreeGrafter"/>
</dbReference>
<accession>F2NCK0</accession>
<keyword evidence="9" id="KW-0032">Aminotransferase</keyword>
<dbReference type="InterPro" id="IPR000192">
    <property type="entry name" value="Aminotrans_V_dom"/>
</dbReference>
<dbReference type="AlphaFoldDB" id="F2NCK0"/>
<dbReference type="SUPFAM" id="SSF53383">
    <property type="entry name" value="PLP-dependent transferases"/>
    <property type="match status" value="1"/>
</dbReference>
<dbReference type="InterPro" id="IPR024169">
    <property type="entry name" value="SP_NH2Trfase/AEP_transaminase"/>
</dbReference>
<dbReference type="KEGG" id="dao:Desac_1277"/>
<dbReference type="InterPro" id="IPR015424">
    <property type="entry name" value="PyrdxlP-dep_Trfase"/>
</dbReference>
<comment type="similarity">
    <text evidence="2 6">Belongs to the class-V pyridoxal-phosphate-dependent aminotransferase family.</text>
</comment>
<evidence type="ECO:0000256" key="5">
    <source>
        <dbReference type="PIRSR" id="PIRSR000524-50"/>
    </source>
</evidence>
<protein>
    <submittedName>
        <fullName evidence="9">Serine--glyoxylate transaminase</fullName>
        <ecNumber evidence="9">2.6.1.45</ecNumber>
    </submittedName>
</protein>
<dbReference type="PROSITE" id="PS00595">
    <property type="entry name" value="AA_TRANSFER_CLASS_5"/>
    <property type="match status" value="1"/>
</dbReference>
<dbReference type="FunFam" id="3.90.1150.10:FF:000031">
    <property type="entry name" value="Serine--glyoxylate aminotransferase"/>
    <property type="match status" value="1"/>
</dbReference>
<name>F2NCK0_DESAR</name>
<dbReference type="EMBL" id="CP002629">
    <property type="protein sequence ID" value="AEB09134.1"/>
    <property type="molecule type" value="Genomic_DNA"/>
</dbReference>
<gene>
    <name evidence="9" type="ordered locus">Desac_1277</name>
</gene>
<evidence type="ECO:0000256" key="7">
    <source>
        <dbReference type="RuleBase" id="RU004504"/>
    </source>
</evidence>
<comment type="cofactor">
    <cofactor evidence="1 5 7">
        <name>pyridoxal 5'-phosphate</name>
        <dbReference type="ChEBI" id="CHEBI:597326"/>
    </cofactor>
</comment>
<reference evidence="9 10" key="1">
    <citation type="journal article" date="2011" name="Stand. Genomic Sci.">
        <title>Complete genome sequence of the acetate-degrading sulfate reducer Desulfobacca acetoxidans type strain (ASRB2).</title>
        <authorList>
            <person name="Goker M."/>
            <person name="Teshima H."/>
            <person name="Lapidus A."/>
            <person name="Nolan M."/>
            <person name="Lucas S."/>
            <person name="Hammon N."/>
            <person name="Deshpande S."/>
            <person name="Cheng J.F."/>
            <person name="Tapia R."/>
            <person name="Han C."/>
            <person name="Goodwin L."/>
            <person name="Pitluck S."/>
            <person name="Huntemann M."/>
            <person name="Liolios K."/>
            <person name="Ivanova N."/>
            <person name="Pagani I."/>
            <person name="Mavromatis K."/>
            <person name="Ovchinikova G."/>
            <person name="Pati A."/>
            <person name="Chen A."/>
            <person name="Palaniappan K."/>
            <person name="Land M."/>
            <person name="Hauser L."/>
            <person name="Brambilla E.M."/>
            <person name="Rohde M."/>
            <person name="Spring S."/>
            <person name="Detter J.C."/>
            <person name="Woyke T."/>
            <person name="Bristow J."/>
            <person name="Eisen J.A."/>
            <person name="Markowitz V."/>
            <person name="Hugenholtz P."/>
            <person name="Kyrpides N.C."/>
            <person name="Klenk H.P."/>
        </authorList>
    </citation>
    <scope>NUCLEOTIDE SEQUENCE [LARGE SCALE GENOMIC DNA]</scope>
    <source>
        <strain evidence="10">ATCC 700848 / DSM 11109 / ASRB2</strain>
    </source>
</reference>
<sequence>MKKHYLLAPGPTPVSPETLLAMATPIIHHRSPQFAEVVAECRVGLKYLFQTKQEVLILASTGTGAMEGAITNTLSPGDTALVVRGGKFGERWGEICAAYGVNFEAIDVEWGRAVQVADVAAKLKANPAIKAVCIQAHETSTGVNHPVKELAELTKSLPGTLLLVDAISALGAFELPMDAWGIDIMVAGSQKAMMLPPGLAFACLSEKAWEFTKTATCNKYYFNFSKELKNIQKNTGAYTSAVSLVMGLRDVLRYFKEATLEKIFAEHQLMSKATKAAVKALGLELFSQEGASDALTAVRAPAGVDGQDVVKLLRDKYGIMIAGGQAEAKGKIFRIAHMGYIGNFDIVMIIAALEVVLNELGYKAPYGAGVKAAEEVLFGGA</sequence>
<evidence type="ECO:0000256" key="1">
    <source>
        <dbReference type="ARBA" id="ARBA00001933"/>
    </source>
</evidence>
<dbReference type="OrthoDB" id="9766472at2"/>
<dbReference type="Proteomes" id="UP000000483">
    <property type="component" value="Chromosome"/>
</dbReference>